<evidence type="ECO:0000313" key="8">
    <source>
        <dbReference type="Proteomes" id="UP000594263"/>
    </source>
</evidence>
<dbReference type="InterPro" id="IPR011598">
    <property type="entry name" value="bHLH_dom"/>
</dbReference>
<evidence type="ECO:0000313" key="7">
    <source>
        <dbReference type="EnsemblPlants" id="Kaladp0040s0366.1.v1.1"/>
    </source>
</evidence>
<dbReference type="Gramene" id="Kaladp0040s0366.1.v1.1">
    <property type="protein sequence ID" value="Kaladp0040s0366.1.v1.1"/>
    <property type="gene ID" value="Kaladp0040s0366.v1.1"/>
</dbReference>
<dbReference type="CDD" id="cd11393">
    <property type="entry name" value="bHLH_AtbHLH_like"/>
    <property type="match status" value="1"/>
</dbReference>
<dbReference type="SUPFAM" id="SSF47459">
    <property type="entry name" value="HLH, helix-loop-helix DNA-binding domain"/>
    <property type="match status" value="1"/>
</dbReference>
<evidence type="ECO:0000256" key="5">
    <source>
        <dbReference type="SAM" id="MobiDB-lite"/>
    </source>
</evidence>
<protein>
    <recommendedName>
        <fullName evidence="6">BHLH domain-containing protein</fullName>
    </recommendedName>
</protein>
<dbReference type="SMART" id="SM00353">
    <property type="entry name" value="HLH"/>
    <property type="match status" value="1"/>
</dbReference>
<organism evidence="7 8">
    <name type="scientific">Kalanchoe fedtschenkoi</name>
    <name type="common">Lavender scallops</name>
    <name type="synonym">South American air plant</name>
    <dbReference type="NCBI Taxonomy" id="63787"/>
    <lineage>
        <taxon>Eukaryota</taxon>
        <taxon>Viridiplantae</taxon>
        <taxon>Streptophyta</taxon>
        <taxon>Embryophyta</taxon>
        <taxon>Tracheophyta</taxon>
        <taxon>Spermatophyta</taxon>
        <taxon>Magnoliopsida</taxon>
        <taxon>eudicotyledons</taxon>
        <taxon>Gunneridae</taxon>
        <taxon>Pentapetalae</taxon>
        <taxon>Saxifragales</taxon>
        <taxon>Crassulaceae</taxon>
        <taxon>Kalanchoe</taxon>
    </lineage>
</organism>
<evidence type="ECO:0000256" key="3">
    <source>
        <dbReference type="ARBA" id="ARBA00023163"/>
    </source>
</evidence>
<dbReference type="InterPro" id="IPR055477">
    <property type="entry name" value="DUF7049"/>
</dbReference>
<evidence type="ECO:0000256" key="2">
    <source>
        <dbReference type="ARBA" id="ARBA00023015"/>
    </source>
</evidence>
<name>A0A7N0TP21_KALFE</name>
<dbReference type="PANTHER" id="PTHR46665:SF1">
    <property type="entry name" value="SPERMATOGENESIS- AND OOGENESIS-SPECIFIC BASIC HELIX-LOOP-HELIX-CONTAINING PROTEIN 1"/>
    <property type="match status" value="1"/>
</dbReference>
<dbReference type="GO" id="GO:0046983">
    <property type="term" value="F:protein dimerization activity"/>
    <property type="evidence" value="ECO:0007669"/>
    <property type="project" value="InterPro"/>
</dbReference>
<dbReference type="EnsemblPlants" id="Kaladp0040s0366.1.v1.1">
    <property type="protein sequence ID" value="Kaladp0040s0366.1.v1.1"/>
    <property type="gene ID" value="Kaladp0040s0366.v1.1"/>
</dbReference>
<keyword evidence="2" id="KW-0805">Transcription regulation</keyword>
<feature type="compositionally biased region" description="Low complexity" evidence="5">
    <location>
        <begin position="9"/>
        <end position="20"/>
    </location>
</feature>
<accession>A0A7N0TP21</accession>
<dbReference type="GO" id="GO:0005634">
    <property type="term" value="C:nucleus"/>
    <property type="evidence" value="ECO:0007669"/>
    <property type="project" value="UniProtKB-SubCell"/>
</dbReference>
<dbReference type="InterPro" id="IPR045239">
    <property type="entry name" value="bHLH95_bHLH"/>
</dbReference>
<dbReference type="PANTHER" id="PTHR46665">
    <property type="entry name" value="TRANSCRIPTION FACTOR BHLH041-RELATED-RELATED"/>
    <property type="match status" value="1"/>
</dbReference>
<dbReference type="PROSITE" id="PS50888">
    <property type="entry name" value="BHLH"/>
    <property type="match status" value="1"/>
</dbReference>
<evidence type="ECO:0000259" key="6">
    <source>
        <dbReference type="PROSITE" id="PS50888"/>
    </source>
</evidence>
<keyword evidence="8" id="KW-1185">Reference proteome</keyword>
<keyword evidence="4" id="KW-0539">Nucleus</keyword>
<comment type="subcellular location">
    <subcellularLocation>
        <location evidence="1">Nucleus</location>
    </subcellularLocation>
</comment>
<sequence length="389" mass="42493">MAFQDQQGSSSSSSLRSVSMGSPETTALLSTISAATPSSYYDTSQAFRPITMPPSSSGFGPMYNPIFYQQAASMHDQPCSFSFHNPPHYPMEAENAVMTNAILAVLSASPSALRHSSTPYFDPLAALEGASSSRSGSRSAFTRFSTDFLPPTTTQRSPSRVSAFKRIISYTFKSLHLKRLQEMKNEQSGGGKRPTSSQLHHMISERKRRVKMNESFDALRALLPPGTKKHKALVLNGAIDYLTSLQAQVSELSLRNLRLEAQLLPRSSSSGGAESLSSSSGGAESRLVDIQINNVSESTSNDDRLVDVRVTVRGEINMLSAVTRVAEFFSRVNSFSLMSMDAETLLVADSSAPSNHMFFRLRIEGSVWDEPAFREALRRIVSDVAPTQP</sequence>
<keyword evidence="3" id="KW-0804">Transcription</keyword>
<dbReference type="Pfam" id="PF23132">
    <property type="entry name" value="DUF7049"/>
    <property type="match status" value="1"/>
</dbReference>
<feature type="domain" description="BHLH" evidence="6">
    <location>
        <begin position="196"/>
        <end position="245"/>
    </location>
</feature>
<dbReference type="Gene3D" id="4.10.280.10">
    <property type="entry name" value="Helix-loop-helix DNA-binding domain"/>
    <property type="match status" value="1"/>
</dbReference>
<dbReference type="InterPro" id="IPR044658">
    <property type="entry name" value="bHLH92/bHLH041-like"/>
</dbReference>
<dbReference type="AlphaFoldDB" id="A0A7N0TP21"/>
<feature type="region of interest" description="Disordered" evidence="5">
    <location>
        <begin position="1"/>
        <end position="20"/>
    </location>
</feature>
<proteinExistence type="predicted"/>
<dbReference type="Pfam" id="PF00010">
    <property type="entry name" value="HLH"/>
    <property type="match status" value="1"/>
</dbReference>
<dbReference type="Proteomes" id="UP000594263">
    <property type="component" value="Unplaced"/>
</dbReference>
<reference evidence="7" key="1">
    <citation type="submission" date="2021-01" db="UniProtKB">
        <authorList>
            <consortium name="EnsemblPlants"/>
        </authorList>
    </citation>
    <scope>IDENTIFICATION</scope>
</reference>
<dbReference type="InterPro" id="IPR036638">
    <property type="entry name" value="HLH_DNA-bd_sf"/>
</dbReference>
<evidence type="ECO:0000256" key="4">
    <source>
        <dbReference type="ARBA" id="ARBA00023242"/>
    </source>
</evidence>
<dbReference type="OMA" id="AVFMACR"/>
<evidence type="ECO:0000256" key="1">
    <source>
        <dbReference type="ARBA" id="ARBA00004123"/>
    </source>
</evidence>